<protein>
    <submittedName>
        <fullName evidence="3">Luciferase family protein</fullName>
    </submittedName>
</protein>
<dbReference type="InterPro" id="IPR050564">
    <property type="entry name" value="F420-G6PD/mer"/>
</dbReference>
<dbReference type="PANTHER" id="PTHR43244">
    <property type="match status" value="1"/>
</dbReference>
<organism evidence="3">
    <name type="scientific">Mycobacterium sp. (strain JLS)</name>
    <dbReference type="NCBI Taxonomy" id="164757"/>
    <lineage>
        <taxon>Bacteria</taxon>
        <taxon>Bacillati</taxon>
        <taxon>Actinomycetota</taxon>
        <taxon>Actinomycetes</taxon>
        <taxon>Mycobacteriales</taxon>
        <taxon>Mycobacteriaceae</taxon>
        <taxon>Mycobacterium</taxon>
    </lineage>
</organism>
<dbReference type="GO" id="GO:0016705">
    <property type="term" value="F:oxidoreductase activity, acting on paired donors, with incorporation or reduction of molecular oxygen"/>
    <property type="evidence" value="ECO:0007669"/>
    <property type="project" value="InterPro"/>
</dbReference>
<evidence type="ECO:0000259" key="2">
    <source>
        <dbReference type="Pfam" id="PF00296"/>
    </source>
</evidence>
<dbReference type="InterPro" id="IPR036661">
    <property type="entry name" value="Luciferase-like_sf"/>
</dbReference>
<evidence type="ECO:0000313" key="3">
    <source>
        <dbReference type="EMBL" id="ABO01079.1"/>
    </source>
</evidence>
<dbReference type="InterPro" id="IPR019910">
    <property type="entry name" value="Lucif-like_OxRdtase_MSMEG_4879"/>
</dbReference>
<gene>
    <name evidence="3" type="ordered locus">Mjls_5315</name>
</gene>
<reference evidence="3" key="1">
    <citation type="submission" date="2007-02" db="EMBL/GenBank/DDBJ databases">
        <title>Complete sequence of Mycobacterium sp. JLS.</title>
        <authorList>
            <consortium name="US DOE Joint Genome Institute"/>
            <person name="Copeland A."/>
            <person name="Lucas S."/>
            <person name="Lapidus A."/>
            <person name="Barry K."/>
            <person name="Detter J.C."/>
            <person name="Glavina del Rio T."/>
            <person name="Hammon N."/>
            <person name="Israni S."/>
            <person name="Dalin E."/>
            <person name="Tice H."/>
            <person name="Pitluck S."/>
            <person name="Chain P."/>
            <person name="Malfatti S."/>
            <person name="Shin M."/>
            <person name="Vergez L."/>
            <person name="Schmutz J."/>
            <person name="Larimer F."/>
            <person name="Land M."/>
            <person name="Hauser L."/>
            <person name="Kyrpides N."/>
            <person name="Mikhailova N."/>
            <person name="Miller C.D."/>
            <person name="Anderson A.J."/>
            <person name="Sims R.C."/>
            <person name="Richardson P."/>
        </authorList>
    </citation>
    <scope>NUCLEOTIDE SEQUENCE [LARGE SCALE GENOMIC DNA]</scope>
    <source>
        <strain evidence="3">JLS</strain>
    </source>
</reference>
<dbReference type="NCBIfam" id="TIGR03564">
    <property type="entry name" value="F420_MSMEG_4879"/>
    <property type="match status" value="1"/>
</dbReference>
<dbReference type="Pfam" id="PF00296">
    <property type="entry name" value="Bac_luciferase"/>
    <property type="match status" value="1"/>
</dbReference>
<accession>A0A5Q5CNJ5</accession>
<dbReference type="SUPFAM" id="SSF51679">
    <property type="entry name" value="Bacterial luciferase-like"/>
    <property type="match status" value="1"/>
</dbReference>
<dbReference type="PANTHER" id="PTHR43244:SF1">
    <property type="entry name" value="5,10-METHYLENETETRAHYDROMETHANOPTERIN REDUCTASE"/>
    <property type="match status" value="1"/>
</dbReference>
<proteinExistence type="predicted"/>
<dbReference type="InterPro" id="IPR011251">
    <property type="entry name" value="Luciferase-like_dom"/>
</dbReference>
<evidence type="ECO:0000256" key="1">
    <source>
        <dbReference type="ARBA" id="ARBA00023002"/>
    </source>
</evidence>
<dbReference type="KEGG" id="mjl:Mjls_5315"/>
<feature type="domain" description="Luciferase-like" evidence="2">
    <location>
        <begin position="9"/>
        <end position="275"/>
    </location>
</feature>
<dbReference type="CDD" id="cd01097">
    <property type="entry name" value="Tetrahydromethanopterin_reductase"/>
    <property type="match status" value="1"/>
</dbReference>
<sequence>MRIGLTGGGSSVDKIVAQAQRAEADGFSSLWYASAVGGDPLVAMAIAGRATSAIELGTAVLQTYPCHPLLQANRVAAAANAMGRPGLTLGLGPSHEPIVRDVLGLSYDHPVRNTREYLQIVTALLSGAEVDFDGTDWSTHSAGRMAALDHRVPVLLSALSPRMLGIAAEFADGVVLWMASVSAIAARIAPLLREAANAQGKPAPRIVAGLPVAVHDDADEARVAISATASSYERMTNYQKIIRAGGGERAADVGIVGDEGAVARQLAELIDAGATDVWAQPVAVGADRAQLSASLNRTRGLLSELARAG</sequence>
<dbReference type="EMBL" id="CP000580">
    <property type="protein sequence ID" value="ABO01079.1"/>
    <property type="molecule type" value="Genomic_DNA"/>
</dbReference>
<keyword evidence="1" id="KW-0560">Oxidoreductase</keyword>
<dbReference type="AlphaFoldDB" id="A0A5Q5CNJ5"/>
<dbReference type="Gene3D" id="3.20.20.30">
    <property type="entry name" value="Luciferase-like domain"/>
    <property type="match status" value="1"/>
</dbReference>
<name>A0A5Q5CNJ5_MYCSJ</name>